<gene>
    <name evidence="1" type="ORF">ERS852420_01832</name>
</gene>
<accession>A0A173T3R8</accession>
<reference evidence="1 2" key="1">
    <citation type="submission" date="2015-09" db="EMBL/GenBank/DDBJ databases">
        <authorList>
            <consortium name="Pathogen Informatics"/>
        </authorList>
    </citation>
    <scope>NUCLEOTIDE SEQUENCE [LARGE SCALE GENOMIC DNA]</scope>
    <source>
        <strain evidence="1 2">2789STDY5608863</strain>
    </source>
</reference>
<protein>
    <submittedName>
        <fullName evidence="1">Uncharacterized protein</fullName>
    </submittedName>
</protein>
<organism evidence="1 2">
    <name type="scientific">Roseburia faecis</name>
    <dbReference type="NCBI Taxonomy" id="301302"/>
    <lineage>
        <taxon>Bacteria</taxon>
        <taxon>Bacillati</taxon>
        <taxon>Bacillota</taxon>
        <taxon>Clostridia</taxon>
        <taxon>Lachnospirales</taxon>
        <taxon>Lachnospiraceae</taxon>
        <taxon>Roseburia</taxon>
    </lineage>
</organism>
<dbReference type="RefSeq" id="WP_055262606.1">
    <property type="nucleotide sequence ID" value="NZ_CYXV01000007.1"/>
</dbReference>
<evidence type="ECO:0000313" key="1">
    <source>
        <dbReference type="EMBL" id="CUM96545.1"/>
    </source>
</evidence>
<proteinExistence type="predicted"/>
<name>A0A173T3R8_9FIRM</name>
<dbReference type="AlphaFoldDB" id="A0A173T3R8"/>
<dbReference type="Proteomes" id="UP000095495">
    <property type="component" value="Unassembled WGS sequence"/>
</dbReference>
<evidence type="ECO:0000313" key="2">
    <source>
        <dbReference type="Proteomes" id="UP000095495"/>
    </source>
</evidence>
<dbReference type="EMBL" id="CYXV01000007">
    <property type="protein sequence ID" value="CUM96545.1"/>
    <property type="molecule type" value="Genomic_DNA"/>
</dbReference>
<sequence>MKYSLEISKSIFIDKLQDFKSVNAAYLAAEHEFINFDLDHGTSDEFKAVRKKLQIARVDLEYCAVAFCKFLEANTDVLEDVPADAPEVVPVDVPADAPEVVPVDVPADAPEVVPVDVPADAPEVVPVDVLADAPEVVPVDVPADAPEDVSEDIFPVMSAKCKLCPSCVDGRCFFVPDIYDSVFPCQSPAWDDFFKSGGSRSPAPRARASPL</sequence>